<keyword evidence="3" id="KW-1185">Reference proteome</keyword>
<evidence type="ECO:0000256" key="1">
    <source>
        <dbReference type="SAM" id="MobiDB-lite"/>
    </source>
</evidence>
<feature type="compositionally biased region" description="Basic and acidic residues" evidence="1">
    <location>
        <begin position="90"/>
        <end position="99"/>
    </location>
</feature>
<accession>A0AAV4JNZ2</accession>
<name>A0AAV4JNZ2_9GAST</name>
<protein>
    <submittedName>
        <fullName evidence="2">Uncharacterized protein</fullName>
    </submittedName>
</protein>
<sequence length="117" mass="13958">MPKFTYFPPNHNNNKNNKNNNNNNNNNNKLNILRDLCKCWKLGLYFLYMCLGEVYQPLYAKQWRSTSSQTLRQPEEDLSLHTSNGINNDLKGDETPKKYSREKKRMAYLHQRIKENC</sequence>
<reference evidence="2 3" key="1">
    <citation type="journal article" date="2021" name="Elife">
        <title>Chloroplast acquisition without the gene transfer in kleptoplastic sea slugs, Plakobranchus ocellatus.</title>
        <authorList>
            <person name="Maeda T."/>
            <person name="Takahashi S."/>
            <person name="Yoshida T."/>
            <person name="Shimamura S."/>
            <person name="Takaki Y."/>
            <person name="Nagai Y."/>
            <person name="Toyoda A."/>
            <person name="Suzuki Y."/>
            <person name="Arimoto A."/>
            <person name="Ishii H."/>
            <person name="Satoh N."/>
            <person name="Nishiyama T."/>
            <person name="Hasebe M."/>
            <person name="Maruyama T."/>
            <person name="Minagawa J."/>
            <person name="Obokata J."/>
            <person name="Shigenobu S."/>
        </authorList>
    </citation>
    <scope>NUCLEOTIDE SEQUENCE [LARGE SCALE GENOMIC DNA]</scope>
</reference>
<proteinExistence type="predicted"/>
<dbReference type="EMBL" id="BMAT01003268">
    <property type="protein sequence ID" value="GFS22677.1"/>
    <property type="molecule type" value="Genomic_DNA"/>
</dbReference>
<dbReference type="Proteomes" id="UP000762676">
    <property type="component" value="Unassembled WGS sequence"/>
</dbReference>
<feature type="region of interest" description="Disordered" evidence="1">
    <location>
        <begin position="70"/>
        <end position="103"/>
    </location>
</feature>
<evidence type="ECO:0000313" key="3">
    <source>
        <dbReference type="Proteomes" id="UP000762676"/>
    </source>
</evidence>
<organism evidence="2 3">
    <name type="scientific">Elysia marginata</name>
    <dbReference type="NCBI Taxonomy" id="1093978"/>
    <lineage>
        <taxon>Eukaryota</taxon>
        <taxon>Metazoa</taxon>
        <taxon>Spiralia</taxon>
        <taxon>Lophotrochozoa</taxon>
        <taxon>Mollusca</taxon>
        <taxon>Gastropoda</taxon>
        <taxon>Heterobranchia</taxon>
        <taxon>Euthyneura</taxon>
        <taxon>Panpulmonata</taxon>
        <taxon>Sacoglossa</taxon>
        <taxon>Placobranchoidea</taxon>
        <taxon>Plakobranchidae</taxon>
        <taxon>Elysia</taxon>
    </lineage>
</organism>
<feature type="compositionally biased region" description="Low complexity" evidence="1">
    <location>
        <begin position="10"/>
        <end position="26"/>
    </location>
</feature>
<comment type="caution">
    <text evidence="2">The sequence shown here is derived from an EMBL/GenBank/DDBJ whole genome shotgun (WGS) entry which is preliminary data.</text>
</comment>
<gene>
    <name evidence="2" type="ORF">ElyMa_001621800</name>
</gene>
<feature type="region of interest" description="Disordered" evidence="1">
    <location>
        <begin position="1"/>
        <end position="26"/>
    </location>
</feature>
<dbReference type="AlphaFoldDB" id="A0AAV4JNZ2"/>
<evidence type="ECO:0000313" key="2">
    <source>
        <dbReference type="EMBL" id="GFS22677.1"/>
    </source>
</evidence>